<feature type="region of interest" description="Disordered" evidence="1">
    <location>
        <begin position="1"/>
        <end position="38"/>
    </location>
</feature>
<accession>A0A1B7NI64</accession>
<dbReference type="EMBL" id="KV448125">
    <property type="protein sequence ID" value="OAX44454.1"/>
    <property type="molecule type" value="Genomic_DNA"/>
</dbReference>
<evidence type="ECO:0000256" key="1">
    <source>
        <dbReference type="SAM" id="MobiDB-lite"/>
    </source>
</evidence>
<reference evidence="2 3" key="1">
    <citation type="submission" date="2016-06" db="EMBL/GenBank/DDBJ databases">
        <title>Comparative genomics of the ectomycorrhizal sister species Rhizopogon vinicolor and Rhizopogon vesiculosus (Basidiomycota: Boletales) reveals a divergence of the mating type B locus.</title>
        <authorList>
            <consortium name="DOE Joint Genome Institute"/>
            <person name="Mujic A.B."/>
            <person name="Kuo A."/>
            <person name="Tritt A."/>
            <person name="Lipzen A."/>
            <person name="Chen C."/>
            <person name="Johnson J."/>
            <person name="Sharma A."/>
            <person name="Barry K."/>
            <person name="Grigoriev I.V."/>
            <person name="Spatafora J.W."/>
        </authorList>
    </citation>
    <scope>NUCLEOTIDE SEQUENCE [LARGE SCALE GENOMIC DNA]</scope>
    <source>
        <strain evidence="2 3">AM-OR11-026</strain>
    </source>
</reference>
<sequence>MPDLSRPPTPSSGQTARAQKDKRRTPSTLAPSGWSPLELPLLPRSIVTLTLETLHN</sequence>
<name>A0A1B7NI64_9AGAM</name>
<protein>
    <submittedName>
        <fullName evidence="2">Uncharacterized protein</fullName>
    </submittedName>
</protein>
<keyword evidence="3" id="KW-1185">Reference proteome</keyword>
<evidence type="ECO:0000313" key="2">
    <source>
        <dbReference type="EMBL" id="OAX44454.1"/>
    </source>
</evidence>
<organism evidence="2 3">
    <name type="scientific">Rhizopogon vinicolor AM-OR11-026</name>
    <dbReference type="NCBI Taxonomy" id="1314800"/>
    <lineage>
        <taxon>Eukaryota</taxon>
        <taxon>Fungi</taxon>
        <taxon>Dikarya</taxon>
        <taxon>Basidiomycota</taxon>
        <taxon>Agaricomycotina</taxon>
        <taxon>Agaricomycetes</taxon>
        <taxon>Agaricomycetidae</taxon>
        <taxon>Boletales</taxon>
        <taxon>Suillineae</taxon>
        <taxon>Rhizopogonaceae</taxon>
        <taxon>Rhizopogon</taxon>
    </lineage>
</organism>
<dbReference type="AlphaFoldDB" id="A0A1B7NI64"/>
<gene>
    <name evidence="2" type="ORF">K503DRAFT_765070</name>
</gene>
<proteinExistence type="predicted"/>
<evidence type="ECO:0000313" key="3">
    <source>
        <dbReference type="Proteomes" id="UP000092154"/>
    </source>
</evidence>
<feature type="compositionally biased region" description="Pro residues" evidence="1">
    <location>
        <begin position="1"/>
        <end position="10"/>
    </location>
</feature>
<dbReference type="InParanoid" id="A0A1B7NI64"/>
<dbReference type="Proteomes" id="UP000092154">
    <property type="component" value="Unassembled WGS sequence"/>
</dbReference>